<dbReference type="PANTHER" id="PTHR13139:SF54">
    <property type="entry name" value="RING-TYPE E3 UBIQUITIN TRANSFERASE"/>
    <property type="match status" value="1"/>
</dbReference>
<dbReference type="GO" id="GO:0006511">
    <property type="term" value="P:ubiquitin-dependent protein catabolic process"/>
    <property type="evidence" value="ECO:0007669"/>
    <property type="project" value="TreeGrafter"/>
</dbReference>
<keyword evidence="1" id="KW-0812">Transmembrane</keyword>
<dbReference type="GO" id="GO:0035613">
    <property type="term" value="F:RNA stem-loop binding"/>
    <property type="evidence" value="ECO:0007669"/>
    <property type="project" value="TreeGrafter"/>
</dbReference>
<dbReference type="AlphaFoldDB" id="A0A814CLT0"/>
<proteinExistence type="predicted"/>
<accession>A0A814CLT0</accession>
<dbReference type="GO" id="GO:0010494">
    <property type="term" value="C:cytoplasmic stress granule"/>
    <property type="evidence" value="ECO:0007669"/>
    <property type="project" value="TreeGrafter"/>
</dbReference>
<evidence type="ECO:0000313" key="3">
    <source>
        <dbReference type="EMBL" id="CAF0941913.1"/>
    </source>
</evidence>
<comment type="caution">
    <text evidence="3">The sequence shown here is derived from an EMBL/GenBank/DDBJ whole genome shotgun (WGS) entry which is preliminary data.</text>
</comment>
<dbReference type="Gene3D" id="1.20.120.1790">
    <property type="match status" value="1"/>
</dbReference>
<dbReference type="GO" id="GO:0003725">
    <property type="term" value="F:double-stranded RNA binding"/>
    <property type="evidence" value="ECO:0007669"/>
    <property type="project" value="TreeGrafter"/>
</dbReference>
<sequence>MYYEQIWKEMGEKTFITHQSDCDYTSIHLYIDKYSNIKQLEISPEQAIKLRQQVAQSNKKQNKEKKLDDGYYLIEIYSTEISGSDSNTALDVDIIILMKNRHGGYITADKYSSLVFYVIIYKIHYGIVTADVLSCLKRTVLRMLSIIVAFGYGLVKQQTIIRLNTKHDETNNKVLISQIPLAVDDVFWYILFSIILLVIVFLFCSSNNNQRYTFVLLLDQSDNDDDDEFDDGDEGKGDIEISQSDQSIEQYYVEFLRCAKCLHYFEFENSLYHPITLPICCRTICRQCFDIIRNETNCPPNQISNEIKHTTSDQLITNYPLLLILCGPSKLPKDNEERYGECPLYMKLGNGTKLNFYHREKLLCDISLVIKSIINDKQCQSIFNRSMIRNIFNLLNCQYIDHEGRLKVLKAIHRLGERICIDFILHHKSFRQVIDDFRSTIGLPDDEFLESAMHENVLRSILLFFEYRSALSLEEIVISVSEVRSTYKEKNVQQIVQLLSDAFCFQRVRGLHHRLLIQLEQNFQNYESLRNAYDVQFIRSAIVFGFNTSPEVWSKLLYGTEENELSMEFRGVSVPRSSAFRS</sequence>
<keyword evidence="1" id="KW-0472">Membrane</keyword>
<evidence type="ECO:0000256" key="1">
    <source>
        <dbReference type="SAM" id="Phobius"/>
    </source>
</evidence>
<dbReference type="PANTHER" id="PTHR13139">
    <property type="entry name" value="RING FINGER AND CCCH-TYPE ZINC FINGER DOMAIN-CONTAINING PROTEIN"/>
    <property type="match status" value="1"/>
</dbReference>
<gene>
    <name evidence="3" type="ORF">RFH988_LOCUS11132</name>
</gene>
<dbReference type="OrthoDB" id="10067217at2759"/>
<name>A0A814CLT0_9BILA</name>
<protein>
    <recommendedName>
        <fullName evidence="2">Roquin II domain-containing protein</fullName>
    </recommendedName>
</protein>
<dbReference type="GO" id="GO:0003729">
    <property type="term" value="F:mRNA binding"/>
    <property type="evidence" value="ECO:0007669"/>
    <property type="project" value="TreeGrafter"/>
</dbReference>
<dbReference type="GO" id="GO:0000209">
    <property type="term" value="P:protein polyubiquitination"/>
    <property type="evidence" value="ECO:0007669"/>
    <property type="project" value="TreeGrafter"/>
</dbReference>
<feature type="transmembrane region" description="Helical" evidence="1">
    <location>
        <begin position="139"/>
        <end position="155"/>
    </location>
</feature>
<organism evidence="3 4">
    <name type="scientific">Rotaria sordida</name>
    <dbReference type="NCBI Taxonomy" id="392033"/>
    <lineage>
        <taxon>Eukaryota</taxon>
        <taxon>Metazoa</taxon>
        <taxon>Spiralia</taxon>
        <taxon>Gnathifera</taxon>
        <taxon>Rotifera</taxon>
        <taxon>Eurotatoria</taxon>
        <taxon>Bdelloidea</taxon>
        <taxon>Philodinida</taxon>
        <taxon>Philodinidae</taxon>
        <taxon>Rotaria</taxon>
    </lineage>
</organism>
<keyword evidence="1" id="KW-1133">Transmembrane helix</keyword>
<dbReference type="GO" id="GO:0061630">
    <property type="term" value="F:ubiquitin protein ligase activity"/>
    <property type="evidence" value="ECO:0007669"/>
    <property type="project" value="TreeGrafter"/>
</dbReference>
<dbReference type="EMBL" id="CAJNOO010000433">
    <property type="protein sequence ID" value="CAF0941913.1"/>
    <property type="molecule type" value="Genomic_DNA"/>
</dbReference>
<dbReference type="InterPro" id="IPR041523">
    <property type="entry name" value="ROQ_II"/>
</dbReference>
<reference evidence="3" key="1">
    <citation type="submission" date="2021-02" db="EMBL/GenBank/DDBJ databases">
        <authorList>
            <person name="Nowell W R."/>
        </authorList>
    </citation>
    <scope>NUCLEOTIDE SEQUENCE</scope>
</reference>
<dbReference type="Pfam" id="PF18386">
    <property type="entry name" value="ROQ_II"/>
    <property type="match status" value="1"/>
</dbReference>
<dbReference type="GO" id="GO:0000288">
    <property type="term" value="P:nuclear-transcribed mRNA catabolic process, deadenylation-dependent decay"/>
    <property type="evidence" value="ECO:0007669"/>
    <property type="project" value="TreeGrafter"/>
</dbReference>
<evidence type="ECO:0000259" key="2">
    <source>
        <dbReference type="Pfam" id="PF18386"/>
    </source>
</evidence>
<dbReference type="Proteomes" id="UP000663882">
    <property type="component" value="Unassembled WGS sequence"/>
</dbReference>
<feature type="domain" description="Roquin II" evidence="2">
    <location>
        <begin position="522"/>
        <end position="563"/>
    </location>
</feature>
<dbReference type="InterPro" id="IPR052249">
    <property type="entry name" value="Roquin_domain"/>
</dbReference>
<feature type="transmembrane region" description="Helical" evidence="1">
    <location>
        <begin position="186"/>
        <end position="204"/>
    </location>
</feature>
<evidence type="ECO:0000313" key="4">
    <source>
        <dbReference type="Proteomes" id="UP000663882"/>
    </source>
</evidence>